<keyword evidence="2" id="KW-1185">Reference proteome</keyword>
<accession>A0AAW1DC35</accession>
<comment type="caution">
    <text evidence="1">The sequence shown here is derived from an EMBL/GenBank/DDBJ whole genome shotgun (WGS) entry which is preliminary data.</text>
</comment>
<dbReference type="AlphaFoldDB" id="A0AAW1DC35"/>
<dbReference type="Proteomes" id="UP001461498">
    <property type="component" value="Unassembled WGS sequence"/>
</dbReference>
<name>A0AAW1DC35_9HEMI</name>
<evidence type="ECO:0000313" key="1">
    <source>
        <dbReference type="EMBL" id="KAK9507614.1"/>
    </source>
</evidence>
<dbReference type="EMBL" id="JAPXFL010000004">
    <property type="protein sequence ID" value="KAK9507614.1"/>
    <property type="molecule type" value="Genomic_DNA"/>
</dbReference>
<sequence length="56" mass="6435">MWPKHDFLVHLFNYKFFSGSSYIISLYHSLKGHNSETNENSTLLLGIVGKLSKSTF</sequence>
<gene>
    <name evidence="1" type="ORF">O3M35_007434</name>
</gene>
<organism evidence="1 2">
    <name type="scientific">Rhynocoris fuscipes</name>
    <dbReference type="NCBI Taxonomy" id="488301"/>
    <lineage>
        <taxon>Eukaryota</taxon>
        <taxon>Metazoa</taxon>
        <taxon>Ecdysozoa</taxon>
        <taxon>Arthropoda</taxon>
        <taxon>Hexapoda</taxon>
        <taxon>Insecta</taxon>
        <taxon>Pterygota</taxon>
        <taxon>Neoptera</taxon>
        <taxon>Paraneoptera</taxon>
        <taxon>Hemiptera</taxon>
        <taxon>Heteroptera</taxon>
        <taxon>Panheteroptera</taxon>
        <taxon>Cimicomorpha</taxon>
        <taxon>Reduviidae</taxon>
        <taxon>Harpactorinae</taxon>
        <taxon>Harpactorini</taxon>
        <taxon>Rhynocoris</taxon>
    </lineage>
</organism>
<evidence type="ECO:0000313" key="2">
    <source>
        <dbReference type="Proteomes" id="UP001461498"/>
    </source>
</evidence>
<proteinExistence type="predicted"/>
<reference evidence="1 2" key="1">
    <citation type="submission" date="2022-12" db="EMBL/GenBank/DDBJ databases">
        <title>Chromosome-level genome assembly of true bugs.</title>
        <authorList>
            <person name="Ma L."/>
            <person name="Li H."/>
        </authorList>
    </citation>
    <scope>NUCLEOTIDE SEQUENCE [LARGE SCALE GENOMIC DNA]</scope>
    <source>
        <strain evidence="1">Lab_2022b</strain>
    </source>
</reference>
<protein>
    <submittedName>
        <fullName evidence="1">Uncharacterized protein</fullName>
    </submittedName>
</protein>